<keyword evidence="5" id="KW-0813">Transport</keyword>
<dbReference type="PANTHER" id="PTHR13327">
    <property type="entry name" value="NADH-UBIQUINONE OXIDOREDUCTASE ESSS SUBUNIT, MITOCHONDRIAL PRECURSOR"/>
    <property type="match status" value="1"/>
</dbReference>
<comment type="subcellular location">
    <subcellularLocation>
        <location evidence="2">Mitochondrion inner membrane</location>
        <topology evidence="2">Single-pass membrane protein</topology>
    </subcellularLocation>
</comment>
<organism evidence="18 19">
    <name type="scientific">Acanthaster planci</name>
    <name type="common">Crown-of-thorns starfish</name>
    <dbReference type="NCBI Taxonomy" id="133434"/>
    <lineage>
        <taxon>Eukaryota</taxon>
        <taxon>Metazoa</taxon>
        <taxon>Echinodermata</taxon>
        <taxon>Eleutherozoa</taxon>
        <taxon>Asterozoa</taxon>
        <taxon>Asteroidea</taxon>
        <taxon>Valvatacea</taxon>
        <taxon>Valvatida</taxon>
        <taxon>Acanthasteridae</taxon>
        <taxon>Acanthaster</taxon>
    </lineage>
</organism>
<keyword evidence="9" id="KW-0809">Transit peptide</keyword>
<accession>A0A8B7XMK2</accession>
<name>A0A8B7XMK2_ACAPL</name>
<keyword evidence="7 17" id="KW-0812">Transmembrane</keyword>
<evidence type="ECO:0000256" key="6">
    <source>
        <dbReference type="ARBA" id="ARBA00022660"/>
    </source>
</evidence>
<evidence type="ECO:0000256" key="17">
    <source>
        <dbReference type="SAM" id="Phobius"/>
    </source>
</evidence>
<dbReference type="RefSeq" id="XP_022081210.1">
    <property type="nucleotide sequence ID" value="XM_022225518.1"/>
</dbReference>
<evidence type="ECO:0000256" key="9">
    <source>
        <dbReference type="ARBA" id="ARBA00022946"/>
    </source>
</evidence>
<evidence type="ECO:0000256" key="4">
    <source>
        <dbReference type="ARBA" id="ARBA00018632"/>
    </source>
</evidence>
<proteinExistence type="inferred from homology"/>
<dbReference type="Pfam" id="PF10183">
    <property type="entry name" value="ESSS"/>
    <property type="match status" value="1"/>
</dbReference>
<keyword evidence="10" id="KW-0249">Electron transport</keyword>
<evidence type="ECO:0000256" key="7">
    <source>
        <dbReference type="ARBA" id="ARBA00022692"/>
    </source>
</evidence>
<dbReference type="InterPro" id="IPR019329">
    <property type="entry name" value="NADH_UbQ_OxRdtase_ESSS_su"/>
</dbReference>
<evidence type="ECO:0000313" key="18">
    <source>
        <dbReference type="Proteomes" id="UP000694845"/>
    </source>
</evidence>
<evidence type="ECO:0000256" key="1">
    <source>
        <dbReference type="ARBA" id="ARBA00003195"/>
    </source>
</evidence>
<dbReference type="OrthoDB" id="5917019at2759"/>
<dbReference type="KEGG" id="aplc:110974136"/>
<keyword evidence="13 17" id="KW-0472">Membrane</keyword>
<comment type="similarity">
    <text evidence="3">Belongs to the complex I NDUFB11 subunit family.</text>
</comment>
<comment type="function">
    <text evidence="1">Accessory subunit of the mitochondrial membrane respiratory chain NADH dehydrogenase (Complex I), that is believed not to be involved in catalysis. Complex I functions in the transfer of electrons from NADH to the respiratory chain. The immediate electron acceptor for the enzyme is believed to be ubiquinone.</text>
</comment>
<evidence type="ECO:0000256" key="12">
    <source>
        <dbReference type="ARBA" id="ARBA00023128"/>
    </source>
</evidence>
<evidence type="ECO:0000256" key="11">
    <source>
        <dbReference type="ARBA" id="ARBA00022989"/>
    </source>
</evidence>
<evidence type="ECO:0000256" key="15">
    <source>
        <dbReference type="ARBA" id="ARBA00031387"/>
    </source>
</evidence>
<evidence type="ECO:0000256" key="8">
    <source>
        <dbReference type="ARBA" id="ARBA00022792"/>
    </source>
</evidence>
<keyword evidence="11 17" id="KW-1133">Transmembrane helix</keyword>
<keyword evidence="18" id="KW-1185">Reference proteome</keyword>
<keyword evidence="12" id="KW-0496">Mitochondrion</keyword>
<keyword evidence="6" id="KW-0679">Respiratory chain</keyword>
<dbReference type="Proteomes" id="UP000694845">
    <property type="component" value="Unplaced"/>
</dbReference>
<dbReference type="GO" id="GO:0005743">
    <property type="term" value="C:mitochondrial inner membrane"/>
    <property type="evidence" value="ECO:0007669"/>
    <property type="project" value="UniProtKB-SubCell"/>
</dbReference>
<evidence type="ECO:0000256" key="16">
    <source>
        <dbReference type="ARBA" id="ARBA00046528"/>
    </source>
</evidence>
<dbReference type="AlphaFoldDB" id="A0A8B7XMK2"/>
<evidence type="ECO:0000256" key="2">
    <source>
        <dbReference type="ARBA" id="ARBA00004434"/>
    </source>
</evidence>
<reference evidence="19" key="1">
    <citation type="submission" date="2025-08" db="UniProtKB">
        <authorList>
            <consortium name="RefSeq"/>
        </authorList>
    </citation>
    <scope>IDENTIFICATION</scope>
</reference>
<evidence type="ECO:0000256" key="13">
    <source>
        <dbReference type="ARBA" id="ARBA00023136"/>
    </source>
</evidence>
<comment type="subunit">
    <text evidence="16">Complex I is composed of 45 different subunits. Interacts with BCAP31.</text>
</comment>
<evidence type="ECO:0000256" key="10">
    <source>
        <dbReference type="ARBA" id="ARBA00022982"/>
    </source>
</evidence>
<evidence type="ECO:0000313" key="19">
    <source>
        <dbReference type="RefSeq" id="XP_022081210.1"/>
    </source>
</evidence>
<dbReference type="PANTHER" id="PTHR13327:SF0">
    <property type="entry name" value="NADH DEHYDROGENASE [UBIQUINONE] 1 BETA SUBCOMPLEX SUBUNIT 11, MITOCHONDRIAL"/>
    <property type="match status" value="1"/>
</dbReference>
<dbReference type="GeneID" id="110974136"/>
<dbReference type="OMA" id="PLYVHYL"/>
<protein>
    <recommendedName>
        <fullName evidence="4">NADH dehydrogenase [ubiquinone] 1 beta subcomplex subunit 11, mitochondrial</fullName>
    </recommendedName>
    <alternativeName>
        <fullName evidence="15">Complex I-ESSS</fullName>
    </alternativeName>
    <alternativeName>
        <fullName evidence="14">NADH-ubiquinone oxidoreductase ESSS subunit</fullName>
    </alternativeName>
</protein>
<keyword evidence="8" id="KW-0999">Mitochondrion inner membrane</keyword>
<feature type="transmembrane region" description="Helical" evidence="17">
    <location>
        <begin position="97"/>
        <end position="118"/>
    </location>
</feature>
<evidence type="ECO:0000256" key="14">
    <source>
        <dbReference type="ARBA" id="ARBA00030753"/>
    </source>
</evidence>
<evidence type="ECO:0000256" key="3">
    <source>
        <dbReference type="ARBA" id="ARBA00008915"/>
    </source>
</evidence>
<evidence type="ECO:0000256" key="5">
    <source>
        <dbReference type="ARBA" id="ARBA00022448"/>
    </source>
</evidence>
<gene>
    <name evidence="19" type="primary">LOC110974136</name>
</gene>
<sequence>MAALARGTQIGSRLMTFLQRNSPRLKTHIPALPVRIYSSTSKKVNQSEYITGKRTEVDEERIQEIIREGEKAPSLTDPNDPSYVSHGFSDDPYIDLWSYRLIFFVAFSLIMVIGPLYIHYLPESNGRLWARREAELVIAERRKKGLPLIKADLCNPEKLVLPSDEEEERLYKKVMG</sequence>